<dbReference type="InterPro" id="IPR011547">
    <property type="entry name" value="SLC26A/SulP_dom"/>
</dbReference>
<feature type="transmembrane region" description="Helical" evidence="5">
    <location>
        <begin position="36"/>
        <end position="57"/>
    </location>
</feature>
<dbReference type="STRING" id="454130.A0A0U5FNA5"/>
<reference evidence="8" key="1">
    <citation type="journal article" date="2016" name="Genome Announc.">
        <title>Draft genome sequences of fungus Aspergillus calidoustus.</title>
        <authorList>
            <person name="Horn F."/>
            <person name="Linde J."/>
            <person name="Mattern D.J."/>
            <person name="Walther G."/>
            <person name="Guthke R."/>
            <person name="Scherlach K."/>
            <person name="Martin K."/>
            <person name="Brakhage A.A."/>
            <person name="Petzke L."/>
            <person name="Valiante V."/>
        </authorList>
    </citation>
    <scope>NUCLEOTIDE SEQUENCE [LARGE SCALE GENOMIC DNA]</scope>
    <source>
        <strain evidence="8">SF006504</strain>
    </source>
</reference>
<name>A0A0U5FNA5_ASPCI</name>
<dbReference type="OrthoDB" id="409725at2759"/>
<gene>
    <name evidence="7" type="ORF">ASPCAL00504</name>
</gene>
<dbReference type="InterPro" id="IPR036513">
    <property type="entry name" value="STAS_dom_sf"/>
</dbReference>
<comment type="subcellular location">
    <subcellularLocation>
        <location evidence="1">Membrane</location>
        <topology evidence="1">Multi-pass membrane protein</topology>
    </subcellularLocation>
</comment>
<sequence>MDSLRRTGWIFDAPLSSAPWYHFYELYDFSVINWPAFVNTTPAILALVFFGLLHVPINVPALGISTGEDNLDVDRELIAHGIANTLSGFAGSVQNYLVYSNSLLFIEAGGSRLAGVVLAGATTVVMLIGPAMVRFIPVMIVGAPVILLGLELLQEALINTWGKLRPHEYLTVIIIIATMGIYDFVTGILTGLVLACLDFVVQTSRNSAIQEISSGDSAGSTIHQPFVQRQSLEEAGKQTLVLRLGGHLFFGTIVEVESTVRGFIVGEAFDRHLIRFIILDFSRIDSVDFSAAEAFVRIGRVLKSRNVQLIILGLDVEGDIGNRLRNVGLFKPELGAQIFERLDLALQYCEYEYLKTLDTYQVPLERGVSQHQS</sequence>
<evidence type="ECO:0000256" key="1">
    <source>
        <dbReference type="ARBA" id="ARBA00004141"/>
    </source>
</evidence>
<evidence type="ECO:0000256" key="4">
    <source>
        <dbReference type="ARBA" id="ARBA00023136"/>
    </source>
</evidence>
<protein>
    <recommendedName>
        <fullName evidence="6">STAS domain-containing protein</fullName>
    </recommendedName>
</protein>
<dbReference type="OMA" id="YCEYEYL"/>
<dbReference type="PANTHER" id="PTHR43310:SF4">
    <property type="entry name" value="AFR304WP"/>
    <property type="match status" value="1"/>
</dbReference>
<dbReference type="PANTHER" id="PTHR43310">
    <property type="entry name" value="SULFATE TRANSPORTER YBAR-RELATED"/>
    <property type="match status" value="1"/>
</dbReference>
<keyword evidence="8" id="KW-1185">Reference proteome</keyword>
<dbReference type="EMBL" id="CDMC01000001">
    <property type="protein sequence ID" value="CEL00912.1"/>
    <property type="molecule type" value="Genomic_DNA"/>
</dbReference>
<keyword evidence="2 5" id="KW-0812">Transmembrane</keyword>
<feature type="transmembrane region" description="Helical" evidence="5">
    <location>
        <begin position="169"/>
        <end position="195"/>
    </location>
</feature>
<dbReference type="InterPro" id="IPR052706">
    <property type="entry name" value="Membrane-Transporter-like"/>
</dbReference>
<dbReference type="CDD" id="cd07042">
    <property type="entry name" value="STAS_SulP_like_sulfate_transporter"/>
    <property type="match status" value="1"/>
</dbReference>
<evidence type="ECO:0000256" key="3">
    <source>
        <dbReference type="ARBA" id="ARBA00022989"/>
    </source>
</evidence>
<evidence type="ECO:0000256" key="2">
    <source>
        <dbReference type="ARBA" id="ARBA00022692"/>
    </source>
</evidence>
<accession>A0A0U5FNA5</accession>
<feature type="transmembrane region" description="Helical" evidence="5">
    <location>
        <begin position="110"/>
        <end position="129"/>
    </location>
</feature>
<evidence type="ECO:0000256" key="5">
    <source>
        <dbReference type="SAM" id="Phobius"/>
    </source>
</evidence>
<organism evidence="7 8">
    <name type="scientific">Aspergillus calidoustus</name>
    <dbReference type="NCBI Taxonomy" id="454130"/>
    <lineage>
        <taxon>Eukaryota</taxon>
        <taxon>Fungi</taxon>
        <taxon>Dikarya</taxon>
        <taxon>Ascomycota</taxon>
        <taxon>Pezizomycotina</taxon>
        <taxon>Eurotiomycetes</taxon>
        <taxon>Eurotiomycetidae</taxon>
        <taxon>Eurotiales</taxon>
        <taxon>Aspergillaceae</taxon>
        <taxon>Aspergillus</taxon>
        <taxon>Aspergillus subgen. Nidulantes</taxon>
    </lineage>
</organism>
<dbReference type="InterPro" id="IPR002645">
    <property type="entry name" value="STAS_dom"/>
</dbReference>
<evidence type="ECO:0000313" key="7">
    <source>
        <dbReference type="EMBL" id="CEL00912.1"/>
    </source>
</evidence>
<dbReference type="Gene3D" id="3.30.750.24">
    <property type="entry name" value="STAS domain"/>
    <property type="match status" value="1"/>
</dbReference>
<keyword evidence="3 5" id="KW-1133">Transmembrane helix</keyword>
<dbReference type="GO" id="GO:0016020">
    <property type="term" value="C:membrane"/>
    <property type="evidence" value="ECO:0007669"/>
    <property type="project" value="UniProtKB-SubCell"/>
</dbReference>
<dbReference type="Proteomes" id="UP000054771">
    <property type="component" value="Unassembled WGS sequence"/>
</dbReference>
<evidence type="ECO:0000313" key="8">
    <source>
        <dbReference type="Proteomes" id="UP000054771"/>
    </source>
</evidence>
<dbReference type="PROSITE" id="PS50801">
    <property type="entry name" value="STAS"/>
    <property type="match status" value="1"/>
</dbReference>
<keyword evidence="4 5" id="KW-0472">Membrane</keyword>
<evidence type="ECO:0000259" key="6">
    <source>
        <dbReference type="PROSITE" id="PS50801"/>
    </source>
</evidence>
<feature type="domain" description="STAS" evidence="6">
    <location>
        <begin position="240"/>
        <end position="349"/>
    </location>
</feature>
<dbReference type="AlphaFoldDB" id="A0A0U5FNA5"/>
<feature type="transmembrane region" description="Helical" evidence="5">
    <location>
        <begin position="135"/>
        <end position="157"/>
    </location>
</feature>
<dbReference type="SUPFAM" id="SSF52091">
    <property type="entry name" value="SpoIIaa-like"/>
    <property type="match status" value="1"/>
</dbReference>
<dbReference type="Pfam" id="PF01740">
    <property type="entry name" value="STAS"/>
    <property type="match status" value="1"/>
</dbReference>
<dbReference type="Pfam" id="PF00916">
    <property type="entry name" value="Sulfate_transp"/>
    <property type="match status" value="1"/>
</dbReference>
<proteinExistence type="predicted"/>